<dbReference type="Pfam" id="PF05305">
    <property type="entry name" value="DUF732"/>
    <property type="match status" value="1"/>
</dbReference>
<protein>
    <recommendedName>
        <fullName evidence="1">DUF732 domain-containing protein</fullName>
    </recommendedName>
</protein>
<dbReference type="InterPro" id="IPR007969">
    <property type="entry name" value="DUF732"/>
</dbReference>
<proteinExistence type="predicted"/>
<evidence type="ECO:0000313" key="2">
    <source>
        <dbReference type="EMBL" id="AOZ64473.1"/>
    </source>
</evidence>
<evidence type="ECO:0000313" key="3">
    <source>
        <dbReference type="Proteomes" id="UP000221881"/>
    </source>
</evidence>
<organism evidence="2 3">
    <name type="scientific">Mycobacterium phage PhancyPhin</name>
    <dbReference type="NCBI Taxonomy" id="1897438"/>
    <lineage>
        <taxon>Viruses</taxon>
        <taxon>Duplodnaviria</taxon>
        <taxon>Heunggongvirae</taxon>
        <taxon>Uroviricota</taxon>
        <taxon>Caudoviricetes</taxon>
        <taxon>Nclasvirinae</taxon>
        <taxon>Charlievirus</taxon>
        <taxon>Charlievirus redi</taxon>
    </lineage>
</organism>
<reference evidence="3" key="1">
    <citation type="submission" date="2016-08" db="EMBL/GenBank/DDBJ databases">
        <authorList>
            <person name="Ahmed F."/>
            <person name="Bandayrel A."/>
            <person name="Anderson R."/>
            <person name="Medellin R."/>
            <person name="Mendez A."/>
            <person name="Mendoza F."/>
            <person name="Morales A."/>
            <person name="Perez T."/>
            <person name="Ramos J."/>
            <person name="Vu K."/>
            <person name="Sadana R."/>
            <person name="Saha S."/>
            <person name="Butela K.A."/>
            <person name="Garlena R.A."/>
            <person name="Russell D.A."/>
            <person name="Pope W.H."/>
            <person name="Jacobs-Sera D."/>
            <person name="Hendrix R.W."/>
            <person name="Hatfull G.F."/>
        </authorList>
    </citation>
    <scope>NUCLEOTIDE SEQUENCE [LARGE SCALE GENOMIC DNA]</scope>
</reference>
<feature type="domain" description="DUF732" evidence="1">
    <location>
        <begin position="43"/>
        <end position="111"/>
    </location>
</feature>
<dbReference type="EMBL" id="KX756439">
    <property type="protein sequence ID" value="AOZ64473.1"/>
    <property type="molecule type" value="Genomic_DNA"/>
</dbReference>
<gene>
    <name evidence="2" type="ORF">SEA_PHANCYPHIN_45</name>
</gene>
<evidence type="ECO:0000259" key="1">
    <source>
        <dbReference type="Pfam" id="PF05305"/>
    </source>
</evidence>
<name>A0A1I9SC96_9CAUD</name>
<dbReference type="Proteomes" id="UP000221881">
    <property type="component" value="Segment"/>
</dbReference>
<accession>A0A1I9SC96</accession>
<sequence>MMRHATVHKRTARRIVAATAAVAVLAGTGVGYAARAEADPVTDTAYLMTLDERGISYPTDDYAIQAGHYVCTLLDSGAHWSRVAALITRESGLPIGDSAYIVGAATAAYCPWNSGSAVAA</sequence>